<comment type="caution">
    <text evidence="3">The sequence shown here is derived from an EMBL/GenBank/DDBJ whole genome shotgun (WGS) entry which is preliminary data.</text>
</comment>
<protein>
    <recommendedName>
        <fullName evidence="2">HTH araC/xylS-type domain-containing protein</fullName>
    </recommendedName>
</protein>
<feature type="domain" description="HTH araC/xylS-type" evidence="2">
    <location>
        <begin position="151"/>
        <end position="248"/>
    </location>
</feature>
<dbReference type="GO" id="GO:0043565">
    <property type="term" value="F:sequence-specific DNA binding"/>
    <property type="evidence" value="ECO:0007669"/>
    <property type="project" value="InterPro"/>
</dbReference>
<dbReference type="SMART" id="SM00342">
    <property type="entry name" value="HTH_ARAC"/>
    <property type="match status" value="1"/>
</dbReference>
<dbReference type="Pfam" id="PF12833">
    <property type="entry name" value="HTH_18"/>
    <property type="match status" value="1"/>
</dbReference>
<dbReference type="RefSeq" id="WP_059107381.1">
    <property type="nucleotide sequence ID" value="NZ_AP024589.1"/>
</dbReference>
<sequence>MRDNVIGFDLKSYHATDALHVLKAPYHVYVYFVVSGNCTIMKNNKMVNLKAGEVLAVFEYDQIQLLSHACQLLCLSFNQIIYYKYCFATPSLSENTKSTVSLKQAFLHSIFALNQSDIKHIHTTIQILCRHIHAVRMGELTALTYASTLIQDVIHYINRDAEHITTCQMIARQFYVNNSYLSRQFSDVMHVSLKSYLKTTKIHRAVFDLFDGKPLKQLWRQYHYTSEKAFSKHFEDVIHCSPRTFLTTHLMRAQQTLYIDQALLQRLQHMSLMNEKS</sequence>
<dbReference type="PANTHER" id="PTHR43280">
    <property type="entry name" value="ARAC-FAMILY TRANSCRIPTIONAL REGULATOR"/>
    <property type="match status" value="1"/>
</dbReference>
<dbReference type="EMBL" id="PPQW01000022">
    <property type="protein sequence ID" value="PNZ67866.1"/>
    <property type="molecule type" value="Genomic_DNA"/>
</dbReference>
<dbReference type="PANTHER" id="PTHR43280:SF2">
    <property type="entry name" value="HTH-TYPE TRANSCRIPTIONAL REGULATOR EXSA"/>
    <property type="match status" value="1"/>
</dbReference>
<reference evidence="3 4" key="1">
    <citation type="submission" date="2017-08" db="EMBL/GenBank/DDBJ databases">
        <title>Draft genome sequences of 64 type strains of genus Staph aureus.</title>
        <authorList>
            <person name="Cole K."/>
            <person name="Golubchik T."/>
            <person name="Russell J."/>
            <person name="Foster D."/>
            <person name="Llewelyn M."/>
            <person name="Wilson D."/>
            <person name="Crook D."/>
            <person name="Paul J."/>
        </authorList>
    </citation>
    <scope>NUCLEOTIDE SEQUENCE [LARGE SCALE GENOMIC DNA]</scope>
    <source>
        <strain evidence="3 4">NCTC 12101</strain>
    </source>
</reference>
<accession>A0AAP8TTB5</accession>
<evidence type="ECO:0000313" key="3">
    <source>
        <dbReference type="EMBL" id="PNZ67866.1"/>
    </source>
</evidence>
<keyword evidence="1" id="KW-0238">DNA-binding</keyword>
<evidence type="ECO:0000256" key="1">
    <source>
        <dbReference type="ARBA" id="ARBA00023125"/>
    </source>
</evidence>
<dbReference type="PROSITE" id="PS01124">
    <property type="entry name" value="HTH_ARAC_FAMILY_2"/>
    <property type="match status" value="1"/>
</dbReference>
<evidence type="ECO:0000259" key="2">
    <source>
        <dbReference type="PROSITE" id="PS01124"/>
    </source>
</evidence>
<organism evidence="3 4">
    <name type="scientific">Staphylococcus auricularis</name>
    <dbReference type="NCBI Taxonomy" id="29379"/>
    <lineage>
        <taxon>Bacteria</taxon>
        <taxon>Bacillati</taxon>
        <taxon>Bacillota</taxon>
        <taxon>Bacilli</taxon>
        <taxon>Bacillales</taxon>
        <taxon>Staphylococcaceae</taxon>
        <taxon>Staphylococcus</taxon>
    </lineage>
</organism>
<name>A0AAP8TTB5_9STAP</name>
<dbReference type="GeneID" id="64981369"/>
<dbReference type="Gene3D" id="1.10.10.60">
    <property type="entry name" value="Homeodomain-like"/>
    <property type="match status" value="1"/>
</dbReference>
<dbReference type="InterPro" id="IPR018060">
    <property type="entry name" value="HTH_AraC"/>
</dbReference>
<evidence type="ECO:0000313" key="4">
    <source>
        <dbReference type="Proteomes" id="UP000242470"/>
    </source>
</evidence>
<gene>
    <name evidence="3" type="ORF">CD158_05020</name>
</gene>
<proteinExistence type="predicted"/>
<dbReference type="GO" id="GO:0003700">
    <property type="term" value="F:DNA-binding transcription factor activity"/>
    <property type="evidence" value="ECO:0007669"/>
    <property type="project" value="InterPro"/>
</dbReference>
<dbReference type="AlphaFoldDB" id="A0AAP8TTB5"/>
<dbReference type="Proteomes" id="UP000242470">
    <property type="component" value="Unassembled WGS sequence"/>
</dbReference>